<keyword evidence="5" id="KW-0406">Ion transport</keyword>
<organism evidence="5 6">
    <name type="scientific">Jimgerdemannia flammicorona</name>
    <dbReference type="NCBI Taxonomy" id="994334"/>
    <lineage>
        <taxon>Eukaryota</taxon>
        <taxon>Fungi</taxon>
        <taxon>Fungi incertae sedis</taxon>
        <taxon>Mucoromycota</taxon>
        <taxon>Mucoromycotina</taxon>
        <taxon>Endogonomycetes</taxon>
        <taxon>Endogonales</taxon>
        <taxon>Endogonaceae</taxon>
        <taxon>Jimgerdemannia</taxon>
    </lineage>
</organism>
<evidence type="ECO:0000313" key="5">
    <source>
        <dbReference type="EMBL" id="RUS31969.1"/>
    </source>
</evidence>
<dbReference type="PANTHER" id="PTHR43150:SF2">
    <property type="entry name" value="HYPERKINETIC, ISOFORM M"/>
    <property type="match status" value="1"/>
</dbReference>
<accession>A0A433QQC6</accession>
<name>A0A433QQC6_9FUNG</name>
<comment type="caution">
    <text evidence="5">The sequence shown here is derived from an EMBL/GenBank/DDBJ whole genome shotgun (WGS) entry which is preliminary data.</text>
</comment>
<dbReference type="InterPro" id="IPR023210">
    <property type="entry name" value="NADP_OxRdtase_dom"/>
</dbReference>
<evidence type="ECO:0000256" key="2">
    <source>
        <dbReference type="ARBA" id="ARBA00022857"/>
    </source>
</evidence>
<evidence type="ECO:0000256" key="3">
    <source>
        <dbReference type="ARBA" id="ARBA00023002"/>
    </source>
</evidence>
<keyword evidence="5" id="KW-0407">Ion channel</keyword>
<evidence type="ECO:0000313" key="6">
    <source>
        <dbReference type="Proteomes" id="UP000274822"/>
    </source>
</evidence>
<dbReference type="InterPro" id="IPR005399">
    <property type="entry name" value="K_chnl_volt-dep_bsu_KCNAB-rel"/>
</dbReference>
<keyword evidence="5" id="KW-0813">Transport</keyword>
<gene>
    <name evidence="5" type="ORF">BC938DRAFT_476626</name>
</gene>
<dbReference type="InterPro" id="IPR036812">
    <property type="entry name" value="NAD(P)_OxRdtase_dom_sf"/>
</dbReference>
<dbReference type="GO" id="GO:0016491">
    <property type="term" value="F:oxidoreductase activity"/>
    <property type="evidence" value="ECO:0007669"/>
    <property type="project" value="UniProtKB-KW"/>
</dbReference>
<reference evidence="5 6" key="1">
    <citation type="journal article" date="2018" name="New Phytol.">
        <title>Phylogenomics of Endogonaceae and evolution of mycorrhizas within Mucoromycota.</title>
        <authorList>
            <person name="Chang Y."/>
            <person name="Desiro A."/>
            <person name="Na H."/>
            <person name="Sandor L."/>
            <person name="Lipzen A."/>
            <person name="Clum A."/>
            <person name="Barry K."/>
            <person name="Grigoriev I.V."/>
            <person name="Martin F.M."/>
            <person name="Stajich J.E."/>
            <person name="Smith M.E."/>
            <person name="Bonito G."/>
            <person name="Spatafora J.W."/>
        </authorList>
    </citation>
    <scope>NUCLEOTIDE SEQUENCE [LARGE SCALE GENOMIC DNA]</scope>
    <source>
        <strain evidence="5 6">AD002</strain>
    </source>
</reference>
<dbReference type="EMBL" id="RBNJ01002444">
    <property type="protein sequence ID" value="RUS31969.1"/>
    <property type="molecule type" value="Genomic_DNA"/>
</dbReference>
<proteinExistence type="inferred from homology"/>
<feature type="domain" description="NADP-dependent oxidoreductase" evidence="4">
    <location>
        <begin position="16"/>
        <end position="164"/>
    </location>
</feature>
<sequence>MEYRYLGNSGLKVSCLGLGGWITFGQQVSFETCAECMRVAFENGVNYFDTAESNAGGQSEIDMGMVFRKFGWKRSDLVVSTKIFWGGKGPNDRGLSRKHVIEGLRASLKRLQLTYVDIVFAHRPDLDTPMEEVVRAFNHVIDKGMAFYWGTSEWPAQKITEAHAVAQRLGLIAPLLEVGGRRVLEIVVRALYILAITPLTSIHHHFHFVAIPIQHVQSRVH</sequence>
<dbReference type="PANTHER" id="PTHR43150">
    <property type="entry name" value="HYPERKINETIC, ISOFORM M"/>
    <property type="match status" value="1"/>
</dbReference>
<keyword evidence="6" id="KW-1185">Reference proteome</keyword>
<dbReference type="Gene3D" id="3.20.20.100">
    <property type="entry name" value="NADP-dependent oxidoreductase domain"/>
    <property type="match status" value="1"/>
</dbReference>
<dbReference type="AlphaFoldDB" id="A0A433QQC6"/>
<dbReference type="GO" id="GO:0034220">
    <property type="term" value="P:monoatomic ion transmembrane transport"/>
    <property type="evidence" value="ECO:0007669"/>
    <property type="project" value="UniProtKB-KW"/>
</dbReference>
<keyword evidence="2" id="KW-0521">NADP</keyword>
<dbReference type="Pfam" id="PF00248">
    <property type="entry name" value="Aldo_ket_red"/>
    <property type="match status" value="1"/>
</dbReference>
<evidence type="ECO:0000259" key="4">
    <source>
        <dbReference type="Pfam" id="PF00248"/>
    </source>
</evidence>
<protein>
    <submittedName>
        <fullName evidence="5">Potassium channel beta subunit</fullName>
    </submittedName>
</protein>
<comment type="similarity">
    <text evidence="1">Belongs to the shaker potassium channel beta subunit family.</text>
</comment>
<evidence type="ECO:0000256" key="1">
    <source>
        <dbReference type="ARBA" id="ARBA00006515"/>
    </source>
</evidence>
<keyword evidence="3" id="KW-0560">Oxidoreductase</keyword>
<dbReference type="SUPFAM" id="SSF51430">
    <property type="entry name" value="NAD(P)-linked oxidoreductase"/>
    <property type="match status" value="1"/>
</dbReference>
<dbReference type="Proteomes" id="UP000274822">
    <property type="component" value="Unassembled WGS sequence"/>
</dbReference>